<dbReference type="SUPFAM" id="SSF52540">
    <property type="entry name" value="P-loop containing nucleoside triphosphate hydrolases"/>
    <property type="match status" value="1"/>
</dbReference>
<accession>A0ABY5VG09</accession>
<dbReference type="InterPro" id="IPR017871">
    <property type="entry name" value="ABC_transporter-like_CS"/>
</dbReference>
<gene>
    <name evidence="5" type="ORF">NQ502_18440</name>
</gene>
<evidence type="ECO:0000313" key="6">
    <source>
        <dbReference type="Proteomes" id="UP001060164"/>
    </source>
</evidence>
<dbReference type="RefSeq" id="WP_028527936.1">
    <property type="nucleotide sequence ID" value="NZ_CABLBR010000006.1"/>
</dbReference>
<dbReference type="PROSITE" id="PS00211">
    <property type="entry name" value="ABC_TRANSPORTER_1"/>
    <property type="match status" value="1"/>
</dbReference>
<keyword evidence="1" id="KW-0813">Transport</keyword>
<dbReference type="InterPro" id="IPR051782">
    <property type="entry name" value="ABC_Transporter_VariousFunc"/>
</dbReference>
<dbReference type="Proteomes" id="UP001060164">
    <property type="component" value="Chromosome"/>
</dbReference>
<dbReference type="CDD" id="cd03230">
    <property type="entry name" value="ABC_DR_subfamily_A"/>
    <property type="match status" value="1"/>
</dbReference>
<feature type="domain" description="ABC transporter" evidence="4">
    <location>
        <begin position="5"/>
        <end position="230"/>
    </location>
</feature>
<dbReference type="InterPro" id="IPR003593">
    <property type="entry name" value="AAA+_ATPase"/>
</dbReference>
<dbReference type="GO" id="GO:0005524">
    <property type="term" value="F:ATP binding"/>
    <property type="evidence" value="ECO:0007669"/>
    <property type="project" value="UniProtKB-KW"/>
</dbReference>
<keyword evidence="2" id="KW-0547">Nucleotide-binding</keyword>
<keyword evidence="6" id="KW-1185">Reference proteome</keyword>
<dbReference type="PANTHER" id="PTHR42939">
    <property type="entry name" value="ABC TRANSPORTER ATP-BINDING PROTEIN ALBC-RELATED"/>
    <property type="match status" value="1"/>
</dbReference>
<protein>
    <submittedName>
        <fullName evidence="5">ABC transporter ATP-binding protein</fullName>
    </submittedName>
</protein>
<evidence type="ECO:0000256" key="1">
    <source>
        <dbReference type="ARBA" id="ARBA00022448"/>
    </source>
</evidence>
<evidence type="ECO:0000259" key="4">
    <source>
        <dbReference type="PROSITE" id="PS50893"/>
    </source>
</evidence>
<dbReference type="SMART" id="SM00382">
    <property type="entry name" value="AAA"/>
    <property type="match status" value="1"/>
</dbReference>
<dbReference type="InterPro" id="IPR027417">
    <property type="entry name" value="P-loop_NTPase"/>
</dbReference>
<evidence type="ECO:0000256" key="2">
    <source>
        <dbReference type="ARBA" id="ARBA00022741"/>
    </source>
</evidence>
<evidence type="ECO:0000313" key="5">
    <source>
        <dbReference type="EMBL" id="UWP59312.1"/>
    </source>
</evidence>
<dbReference type="Pfam" id="PF00005">
    <property type="entry name" value="ABC_tran"/>
    <property type="match status" value="1"/>
</dbReference>
<proteinExistence type="predicted"/>
<sequence length="286" mass="32635">MGTAISLKNVTKHFDTFTLNNVTLDIPKGCIVGLVGENGAGKTTLLKLILELLHCDGGEIRIDGVLLKELPDDWKNKVGTVITGLDFASVMNAEEVGNCLRSVFAGWQQETYEQYLKRFHIDPVKKIKDYSQGMKMKLNIIIAMSHNASLLIMDEATSGLDPVVRDDILELLLDFIQDEEHTVLISSHITSDLEKAADYIAYLDNGELRFCLNKDEMLYDYGVVRCTREDYEQLPKEFVKGVRRNHFEYEVLVENRMQIRKRFPKLVVDTTNIEEIILFMVKGERV</sequence>
<keyword evidence="3 5" id="KW-0067">ATP-binding</keyword>
<dbReference type="EMBL" id="CP102290">
    <property type="protein sequence ID" value="UWP59312.1"/>
    <property type="molecule type" value="Genomic_DNA"/>
</dbReference>
<name>A0ABY5VG09_9FIRM</name>
<dbReference type="InterPro" id="IPR003439">
    <property type="entry name" value="ABC_transporter-like_ATP-bd"/>
</dbReference>
<reference evidence="5" key="1">
    <citation type="journal article" date="2022" name="Cell">
        <title>Design, construction, and in vivo augmentation of a complex gut microbiome.</title>
        <authorList>
            <person name="Cheng A.G."/>
            <person name="Ho P.Y."/>
            <person name="Aranda-Diaz A."/>
            <person name="Jain S."/>
            <person name="Yu F.B."/>
            <person name="Meng X."/>
            <person name="Wang M."/>
            <person name="Iakiviak M."/>
            <person name="Nagashima K."/>
            <person name="Zhao A."/>
            <person name="Murugkar P."/>
            <person name="Patil A."/>
            <person name="Atabakhsh K."/>
            <person name="Weakley A."/>
            <person name="Yan J."/>
            <person name="Brumbaugh A.R."/>
            <person name="Higginbottom S."/>
            <person name="Dimas A."/>
            <person name="Shiver A.L."/>
            <person name="Deutschbauer A."/>
            <person name="Neff N."/>
            <person name="Sonnenburg J.L."/>
            <person name="Huang K.C."/>
            <person name="Fischbach M.A."/>
        </authorList>
    </citation>
    <scope>NUCLEOTIDE SEQUENCE</scope>
    <source>
        <strain evidence="5">DSM 19829</strain>
    </source>
</reference>
<evidence type="ECO:0000256" key="3">
    <source>
        <dbReference type="ARBA" id="ARBA00022840"/>
    </source>
</evidence>
<dbReference type="Gene3D" id="3.40.50.300">
    <property type="entry name" value="P-loop containing nucleotide triphosphate hydrolases"/>
    <property type="match status" value="1"/>
</dbReference>
<dbReference type="PROSITE" id="PS50893">
    <property type="entry name" value="ABC_TRANSPORTER_2"/>
    <property type="match status" value="1"/>
</dbReference>
<organism evidence="5 6">
    <name type="scientific">Ruminococcus gauvreauii</name>
    <dbReference type="NCBI Taxonomy" id="438033"/>
    <lineage>
        <taxon>Bacteria</taxon>
        <taxon>Bacillati</taxon>
        <taxon>Bacillota</taxon>
        <taxon>Clostridia</taxon>
        <taxon>Eubacteriales</taxon>
        <taxon>Oscillospiraceae</taxon>
        <taxon>Ruminococcus</taxon>
    </lineage>
</organism>
<dbReference type="PANTHER" id="PTHR42939:SF3">
    <property type="entry name" value="ABC TRANSPORTER ATP-BINDING COMPONENT"/>
    <property type="match status" value="1"/>
</dbReference>